<dbReference type="SUPFAM" id="SSF46785">
    <property type="entry name" value="Winged helix' DNA-binding domain"/>
    <property type="match status" value="1"/>
</dbReference>
<dbReference type="EMBL" id="FOEP01000002">
    <property type="protein sequence ID" value="SEP80465.1"/>
    <property type="molecule type" value="Genomic_DNA"/>
</dbReference>
<dbReference type="SUPFAM" id="SSF55781">
    <property type="entry name" value="GAF domain-like"/>
    <property type="match status" value="1"/>
</dbReference>
<protein>
    <submittedName>
        <fullName evidence="6">Transcriptional regulator, IclR family</fullName>
    </submittedName>
</protein>
<evidence type="ECO:0000313" key="7">
    <source>
        <dbReference type="Proteomes" id="UP000198634"/>
    </source>
</evidence>
<dbReference type="AlphaFoldDB" id="A0A1H9AVA4"/>
<dbReference type="STRING" id="657014.SAMN04488092_102271"/>
<dbReference type="Gene3D" id="1.10.10.10">
    <property type="entry name" value="Winged helix-like DNA-binding domain superfamily/Winged helix DNA-binding domain"/>
    <property type="match status" value="1"/>
</dbReference>
<sequence length="234" mass="25056">MARLSGINKATAHRLLSELAEQGFVEQIGTGREYRLGPAFLRLASLREAAVPMREVSLNVLRALSDATNETAHMSMLRGARLETIAYTYSPQHRTRVMMEDAETLALHATSSGLAVLAFSAPEFVDTILAGPLDAHTPDTVTDPAQLRALLVKVRQTGIADYVGGFEEDVHSHAAPVFDAAQAVVGAVAVAAPVARMDADLIAHIRAEVKRHAQDLSRQLGGLPPDGFNQDFGA</sequence>
<accession>A0A1H9AVA4</accession>
<dbReference type="InterPro" id="IPR005471">
    <property type="entry name" value="Tscrpt_reg_IclR_N"/>
</dbReference>
<dbReference type="Pfam" id="PF01614">
    <property type="entry name" value="IclR_C"/>
    <property type="match status" value="1"/>
</dbReference>
<dbReference type="PANTHER" id="PTHR30136:SF24">
    <property type="entry name" value="HTH-TYPE TRANSCRIPTIONAL REPRESSOR ALLR"/>
    <property type="match status" value="1"/>
</dbReference>
<evidence type="ECO:0000256" key="1">
    <source>
        <dbReference type="ARBA" id="ARBA00023015"/>
    </source>
</evidence>
<reference evidence="6 7" key="1">
    <citation type="submission" date="2016-10" db="EMBL/GenBank/DDBJ databases">
        <authorList>
            <person name="de Groot N.N."/>
        </authorList>
    </citation>
    <scope>NUCLEOTIDE SEQUENCE [LARGE SCALE GENOMIC DNA]</scope>
    <source>
        <strain evidence="6 7">DSM 22007</strain>
    </source>
</reference>
<dbReference type="InterPro" id="IPR036388">
    <property type="entry name" value="WH-like_DNA-bd_sf"/>
</dbReference>
<keyword evidence="3" id="KW-0804">Transcription</keyword>
<keyword evidence="1" id="KW-0805">Transcription regulation</keyword>
<evidence type="ECO:0000256" key="3">
    <source>
        <dbReference type="ARBA" id="ARBA00023163"/>
    </source>
</evidence>
<evidence type="ECO:0000256" key="2">
    <source>
        <dbReference type="ARBA" id="ARBA00023125"/>
    </source>
</evidence>
<name>A0A1H9AVA4_9RHOB</name>
<dbReference type="GO" id="GO:0003677">
    <property type="term" value="F:DNA binding"/>
    <property type="evidence" value="ECO:0007669"/>
    <property type="project" value="UniProtKB-KW"/>
</dbReference>
<keyword evidence="2" id="KW-0238">DNA-binding</keyword>
<dbReference type="PROSITE" id="PS51077">
    <property type="entry name" value="HTH_ICLR"/>
    <property type="match status" value="1"/>
</dbReference>
<dbReference type="PROSITE" id="PS51078">
    <property type="entry name" value="ICLR_ED"/>
    <property type="match status" value="1"/>
</dbReference>
<gene>
    <name evidence="6" type="ORF">SAMN04488092_102271</name>
</gene>
<dbReference type="InterPro" id="IPR014757">
    <property type="entry name" value="Tscrpt_reg_IclR_C"/>
</dbReference>
<feature type="domain" description="HTH iclR-type" evidence="4">
    <location>
        <begin position="1"/>
        <end position="38"/>
    </location>
</feature>
<dbReference type="Proteomes" id="UP000198634">
    <property type="component" value="Unassembled WGS sequence"/>
</dbReference>
<dbReference type="InterPro" id="IPR036390">
    <property type="entry name" value="WH_DNA-bd_sf"/>
</dbReference>
<feature type="domain" description="IclR-ED" evidence="5">
    <location>
        <begin position="39"/>
        <end position="222"/>
    </location>
</feature>
<keyword evidence="7" id="KW-1185">Reference proteome</keyword>
<dbReference type="Gene3D" id="3.30.450.40">
    <property type="match status" value="1"/>
</dbReference>
<dbReference type="InterPro" id="IPR029016">
    <property type="entry name" value="GAF-like_dom_sf"/>
</dbReference>
<dbReference type="Pfam" id="PF09339">
    <property type="entry name" value="HTH_IclR"/>
    <property type="match status" value="1"/>
</dbReference>
<dbReference type="GO" id="GO:0045892">
    <property type="term" value="P:negative regulation of DNA-templated transcription"/>
    <property type="evidence" value="ECO:0007669"/>
    <property type="project" value="TreeGrafter"/>
</dbReference>
<dbReference type="PANTHER" id="PTHR30136">
    <property type="entry name" value="HELIX-TURN-HELIX TRANSCRIPTIONAL REGULATOR, ICLR FAMILY"/>
    <property type="match status" value="1"/>
</dbReference>
<evidence type="ECO:0000259" key="5">
    <source>
        <dbReference type="PROSITE" id="PS51078"/>
    </source>
</evidence>
<organism evidence="6 7">
    <name type="scientific">Thalassovita taeanensis</name>
    <dbReference type="NCBI Taxonomy" id="657014"/>
    <lineage>
        <taxon>Bacteria</taxon>
        <taxon>Pseudomonadati</taxon>
        <taxon>Pseudomonadota</taxon>
        <taxon>Alphaproteobacteria</taxon>
        <taxon>Rhodobacterales</taxon>
        <taxon>Roseobacteraceae</taxon>
        <taxon>Thalassovita</taxon>
    </lineage>
</organism>
<dbReference type="InterPro" id="IPR050707">
    <property type="entry name" value="HTH_MetabolicPath_Reg"/>
</dbReference>
<evidence type="ECO:0000313" key="6">
    <source>
        <dbReference type="EMBL" id="SEP80465.1"/>
    </source>
</evidence>
<proteinExistence type="predicted"/>
<evidence type="ECO:0000259" key="4">
    <source>
        <dbReference type="PROSITE" id="PS51077"/>
    </source>
</evidence>
<dbReference type="GO" id="GO:0003700">
    <property type="term" value="F:DNA-binding transcription factor activity"/>
    <property type="evidence" value="ECO:0007669"/>
    <property type="project" value="TreeGrafter"/>
</dbReference>